<protein>
    <submittedName>
        <fullName evidence="1">Uncharacterized protein</fullName>
    </submittedName>
</protein>
<accession>A0A3N4IQE3</accession>
<keyword evidence="2" id="KW-1185">Reference proteome</keyword>
<dbReference type="AlphaFoldDB" id="A0A3N4IQE3"/>
<dbReference type="Proteomes" id="UP000275078">
    <property type="component" value="Unassembled WGS sequence"/>
</dbReference>
<proteinExistence type="predicted"/>
<sequence>MFLRSLYLLRQSKAKGTYSFRKLLPTNSIAVSERVAREFVSMSFEHLEKQSKGSNECTEDRAKVPGDLKTSCTRCAQIVKHLDTKKEPSTRKGHALRRDSLLMKGIPVGIILQRTGRIENFAKGMATKVFAWTTHETMDLLLREHDAHLCETNLLTVEMQRICLTCLPWATFIRS</sequence>
<reference evidence="1 2" key="1">
    <citation type="journal article" date="2018" name="Nat. Ecol. Evol.">
        <title>Pezizomycetes genomes reveal the molecular basis of ectomycorrhizal truffle lifestyle.</title>
        <authorList>
            <person name="Murat C."/>
            <person name="Payen T."/>
            <person name="Noel B."/>
            <person name="Kuo A."/>
            <person name="Morin E."/>
            <person name="Chen J."/>
            <person name="Kohler A."/>
            <person name="Krizsan K."/>
            <person name="Balestrini R."/>
            <person name="Da Silva C."/>
            <person name="Montanini B."/>
            <person name="Hainaut M."/>
            <person name="Levati E."/>
            <person name="Barry K.W."/>
            <person name="Belfiori B."/>
            <person name="Cichocki N."/>
            <person name="Clum A."/>
            <person name="Dockter R.B."/>
            <person name="Fauchery L."/>
            <person name="Guy J."/>
            <person name="Iotti M."/>
            <person name="Le Tacon F."/>
            <person name="Lindquist E.A."/>
            <person name="Lipzen A."/>
            <person name="Malagnac F."/>
            <person name="Mello A."/>
            <person name="Molinier V."/>
            <person name="Miyauchi S."/>
            <person name="Poulain J."/>
            <person name="Riccioni C."/>
            <person name="Rubini A."/>
            <person name="Sitrit Y."/>
            <person name="Splivallo R."/>
            <person name="Traeger S."/>
            <person name="Wang M."/>
            <person name="Zifcakova L."/>
            <person name="Wipf D."/>
            <person name="Zambonelli A."/>
            <person name="Paolocci F."/>
            <person name="Nowrousian M."/>
            <person name="Ottonello S."/>
            <person name="Baldrian P."/>
            <person name="Spatafora J.W."/>
            <person name="Henrissat B."/>
            <person name="Nagy L.G."/>
            <person name="Aury J.M."/>
            <person name="Wincker P."/>
            <person name="Grigoriev I.V."/>
            <person name="Bonfante P."/>
            <person name="Martin F.M."/>
        </authorList>
    </citation>
    <scope>NUCLEOTIDE SEQUENCE [LARGE SCALE GENOMIC DNA]</scope>
    <source>
        <strain evidence="1 2">RN42</strain>
    </source>
</reference>
<evidence type="ECO:0000313" key="2">
    <source>
        <dbReference type="Proteomes" id="UP000275078"/>
    </source>
</evidence>
<gene>
    <name evidence="1" type="ORF">BJ508DRAFT_133853</name>
</gene>
<dbReference type="EMBL" id="ML119649">
    <property type="protein sequence ID" value="RPA86440.1"/>
    <property type="molecule type" value="Genomic_DNA"/>
</dbReference>
<name>A0A3N4IQE3_ASCIM</name>
<evidence type="ECO:0000313" key="1">
    <source>
        <dbReference type="EMBL" id="RPA86440.1"/>
    </source>
</evidence>
<organism evidence="1 2">
    <name type="scientific">Ascobolus immersus RN42</name>
    <dbReference type="NCBI Taxonomy" id="1160509"/>
    <lineage>
        <taxon>Eukaryota</taxon>
        <taxon>Fungi</taxon>
        <taxon>Dikarya</taxon>
        <taxon>Ascomycota</taxon>
        <taxon>Pezizomycotina</taxon>
        <taxon>Pezizomycetes</taxon>
        <taxon>Pezizales</taxon>
        <taxon>Ascobolaceae</taxon>
        <taxon>Ascobolus</taxon>
    </lineage>
</organism>